<dbReference type="PANTHER" id="PTHR47326:SF1">
    <property type="entry name" value="HTH PSQ-TYPE DOMAIN-CONTAINING PROTEIN"/>
    <property type="match status" value="1"/>
</dbReference>
<evidence type="ECO:0000313" key="2">
    <source>
        <dbReference type="Proteomes" id="UP000054359"/>
    </source>
</evidence>
<organism evidence="1 2">
    <name type="scientific">Stegodyphus mimosarum</name>
    <name type="common">African social velvet spider</name>
    <dbReference type="NCBI Taxonomy" id="407821"/>
    <lineage>
        <taxon>Eukaryota</taxon>
        <taxon>Metazoa</taxon>
        <taxon>Ecdysozoa</taxon>
        <taxon>Arthropoda</taxon>
        <taxon>Chelicerata</taxon>
        <taxon>Arachnida</taxon>
        <taxon>Araneae</taxon>
        <taxon>Araneomorphae</taxon>
        <taxon>Entelegynae</taxon>
        <taxon>Eresoidea</taxon>
        <taxon>Eresidae</taxon>
        <taxon>Stegodyphus</taxon>
    </lineage>
</organism>
<reference evidence="1 2" key="1">
    <citation type="submission" date="2013-11" db="EMBL/GenBank/DDBJ databases">
        <title>Genome sequencing of Stegodyphus mimosarum.</title>
        <authorList>
            <person name="Bechsgaard J."/>
        </authorList>
    </citation>
    <scope>NUCLEOTIDE SEQUENCE [LARGE SCALE GENOMIC DNA]</scope>
</reference>
<dbReference type="PANTHER" id="PTHR47326">
    <property type="entry name" value="TRANSPOSABLE ELEMENT TC3 TRANSPOSASE-LIKE PROTEIN"/>
    <property type="match status" value="1"/>
</dbReference>
<feature type="non-terminal residue" evidence="1">
    <location>
        <position position="60"/>
    </location>
</feature>
<dbReference type="InterPro" id="IPR036397">
    <property type="entry name" value="RNaseH_sf"/>
</dbReference>
<evidence type="ECO:0000313" key="1">
    <source>
        <dbReference type="EMBL" id="KFM69899.1"/>
    </source>
</evidence>
<dbReference type="Gene3D" id="3.30.420.10">
    <property type="entry name" value="Ribonuclease H-like superfamily/Ribonuclease H"/>
    <property type="match status" value="1"/>
</dbReference>
<dbReference type="AlphaFoldDB" id="A0A087TXR0"/>
<dbReference type="GO" id="GO:0003676">
    <property type="term" value="F:nucleic acid binding"/>
    <property type="evidence" value="ECO:0007669"/>
    <property type="project" value="InterPro"/>
</dbReference>
<protein>
    <submittedName>
        <fullName evidence="1">Uncharacterized protein</fullName>
    </submittedName>
</protein>
<sequence>MYKVIKRNVKLHAYKVQIVQVLEPDDRPRRMAFATDMLRRIEDAAEFLKRIMFSDEASFH</sequence>
<name>A0A087TXR0_STEMI</name>
<dbReference type="EMBL" id="KK117231">
    <property type="protein sequence ID" value="KFM69899.1"/>
    <property type="molecule type" value="Genomic_DNA"/>
</dbReference>
<proteinExistence type="predicted"/>
<dbReference type="OrthoDB" id="6432572at2759"/>
<gene>
    <name evidence="1" type="ORF">X975_24157</name>
</gene>
<accession>A0A087TXR0</accession>
<dbReference type="Proteomes" id="UP000054359">
    <property type="component" value="Unassembled WGS sequence"/>
</dbReference>
<keyword evidence="2" id="KW-1185">Reference proteome</keyword>